<keyword evidence="2" id="KW-1185">Reference proteome</keyword>
<organism evidence="1 2">
    <name type="scientific">Hyalomma asiaticum</name>
    <name type="common">Tick</name>
    <dbReference type="NCBI Taxonomy" id="266040"/>
    <lineage>
        <taxon>Eukaryota</taxon>
        <taxon>Metazoa</taxon>
        <taxon>Ecdysozoa</taxon>
        <taxon>Arthropoda</taxon>
        <taxon>Chelicerata</taxon>
        <taxon>Arachnida</taxon>
        <taxon>Acari</taxon>
        <taxon>Parasitiformes</taxon>
        <taxon>Ixodida</taxon>
        <taxon>Ixodoidea</taxon>
        <taxon>Ixodidae</taxon>
        <taxon>Hyalomminae</taxon>
        <taxon>Hyalomma</taxon>
    </lineage>
</organism>
<evidence type="ECO:0000313" key="1">
    <source>
        <dbReference type="EMBL" id="KAH6946135.1"/>
    </source>
</evidence>
<dbReference type="Proteomes" id="UP000821845">
    <property type="component" value="Chromosome 1"/>
</dbReference>
<sequence length="374" mass="42252">MKCGRPVGYPSGQRSPRASHELIWRAVLVDRSSSAGKAQRSAVDRSVPAKDGRAACPRSNNLDGSMIPSRQPPWSWCWKGCLRYVQWKRHGDMMRSFGGATTRIRALSTRSTLTTRSGRMRCPLRRSRYLSTERRPPEASTRGQAASSSSFTLTTLNRRRRCGCSVALRLLRGGRLEGLSHVNEPLLVERLPLEQTDEAHEAQFGGAKGRVTRTVVDWRVYNTQTHRFYSDLYFFLHVVSARGPAVEDTFGRFISCGGRTEWPPHVDQLPLQKLLYHQERLHKGADAQGVWRRVIGVVAARKGYDASTGQLDSQLHHYYQEQLHARATVRCLETGCVWQPSGEAVPRHRAAFTRRLEILRAIFVAGTLRLAYFG</sequence>
<proteinExistence type="predicted"/>
<dbReference type="EMBL" id="CM023481">
    <property type="protein sequence ID" value="KAH6946135.1"/>
    <property type="molecule type" value="Genomic_DNA"/>
</dbReference>
<evidence type="ECO:0000313" key="2">
    <source>
        <dbReference type="Proteomes" id="UP000821845"/>
    </source>
</evidence>
<reference evidence="1" key="1">
    <citation type="submission" date="2020-05" db="EMBL/GenBank/DDBJ databases">
        <title>Large-scale comparative analyses of tick genomes elucidate their genetic diversity and vector capacities.</title>
        <authorList>
            <person name="Jia N."/>
            <person name="Wang J."/>
            <person name="Shi W."/>
            <person name="Du L."/>
            <person name="Sun Y."/>
            <person name="Zhan W."/>
            <person name="Jiang J."/>
            <person name="Wang Q."/>
            <person name="Zhang B."/>
            <person name="Ji P."/>
            <person name="Sakyi L.B."/>
            <person name="Cui X."/>
            <person name="Yuan T."/>
            <person name="Jiang B."/>
            <person name="Yang W."/>
            <person name="Lam T.T.-Y."/>
            <person name="Chang Q."/>
            <person name="Ding S."/>
            <person name="Wang X."/>
            <person name="Zhu J."/>
            <person name="Ruan X."/>
            <person name="Zhao L."/>
            <person name="Wei J."/>
            <person name="Que T."/>
            <person name="Du C."/>
            <person name="Cheng J."/>
            <person name="Dai P."/>
            <person name="Han X."/>
            <person name="Huang E."/>
            <person name="Gao Y."/>
            <person name="Liu J."/>
            <person name="Shao H."/>
            <person name="Ye R."/>
            <person name="Li L."/>
            <person name="Wei W."/>
            <person name="Wang X."/>
            <person name="Wang C."/>
            <person name="Yang T."/>
            <person name="Huo Q."/>
            <person name="Li W."/>
            <person name="Guo W."/>
            <person name="Chen H."/>
            <person name="Zhou L."/>
            <person name="Ni X."/>
            <person name="Tian J."/>
            <person name="Zhou Y."/>
            <person name="Sheng Y."/>
            <person name="Liu T."/>
            <person name="Pan Y."/>
            <person name="Xia L."/>
            <person name="Li J."/>
            <person name="Zhao F."/>
            <person name="Cao W."/>
        </authorList>
    </citation>
    <scope>NUCLEOTIDE SEQUENCE</scope>
    <source>
        <strain evidence="1">Hyas-2018</strain>
    </source>
</reference>
<name>A0ACB7TGS8_HYAAI</name>
<protein>
    <submittedName>
        <fullName evidence="1">Uncharacterized protein</fullName>
    </submittedName>
</protein>
<comment type="caution">
    <text evidence="1">The sequence shown here is derived from an EMBL/GenBank/DDBJ whole genome shotgun (WGS) entry which is preliminary data.</text>
</comment>
<accession>A0ACB7TGS8</accession>
<gene>
    <name evidence="1" type="ORF">HPB50_011773</name>
</gene>